<dbReference type="OrthoDB" id="10620528at2759"/>
<evidence type="ECO:0000313" key="3">
    <source>
        <dbReference type="Proteomes" id="UP000027361"/>
    </source>
</evidence>
<dbReference type="AlphaFoldDB" id="A0A066VUD2"/>
<sequence>MAESIEDLESVVGVDDDPDEEVQVLPLRPVLPARPSKCPRAPCLKLSGSGSSDIDSFSSPDRSAPNSPFMRASSLTMTAYESDFSTAADASPSFRCFSGTPLCQRHVRFDDGQPEAGLTHSSKQYDRTPIESTQCKGSSLDLSLRRCATRSGDDGDDEADADASPGEENGIKSRLAAKVIGSEYSGTWTQLMAGSIIKPDKPQENLPRGEQIYREPADGTQANLPTHSFRSFGGLADSIIKGEQVEEEEQDEEPKPKASPTTRLRSADATPMQSPSVARAFVMHPSYFELEHVQSFAPPRPPSLVQSRPTLRIQVRQFEDSSQSTGFDSVGDVHETPTQTRSKASVADATMPERTEALSNASQDMQYQMQNTSLSDLTATALTLKHLESTRLKLTATPSSPFRDSESETSTGSGTMSCTSDQDSPPLSWLSGSSGCTSPDSMLSHLAGMSRSISADSAMVKQLHITQEDLDSIPIALSSASTDGSSELMALELRNEAASARFVDRLVLAEESNYPSGSSSSPMVSTDDESRGGCRFLASVLAGRQKHGLPASGRSAIETVATSTRSPSKKDSGNARSAGDASSGSSGHTTCEDSDASVINAIRIGGEMVKRRKKKSKPSAFRCASFDECEGALGGF</sequence>
<feature type="region of interest" description="Disordered" evidence="1">
    <location>
        <begin position="113"/>
        <end position="134"/>
    </location>
</feature>
<comment type="caution">
    <text evidence="2">The sequence shown here is derived from an EMBL/GenBank/DDBJ whole genome shotgun (WGS) entry which is preliminary data.</text>
</comment>
<dbReference type="HOGENOM" id="CLU_430330_0_0_1"/>
<gene>
    <name evidence="2" type="ORF">K437DRAFT_126356</name>
</gene>
<dbReference type="EMBL" id="JMSN01000045">
    <property type="protein sequence ID" value="KDN45111.1"/>
    <property type="molecule type" value="Genomic_DNA"/>
</dbReference>
<feature type="region of interest" description="Disordered" evidence="1">
    <location>
        <begin position="394"/>
        <end position="435"/>
    </location>
</feature>
<organism evidence="2 3">
    <name type="scientific">Tilletiaria anomala (strain ATCC 24038 / CBS 436.72 / UBC 951)</name>
    <dbReference type="NCBI Taxonomy" id="1037660"/>
    <lineage>
        <taxon>Eukaryota</taxon>
        <taxon>Fungi</taxon>
        <taxon>Dikarya</taxon>
        <taxon>Basidiomycota</taxon>
        <taxon>Ustilaginomycotina</taxon>
        <taxon>Exobasidiomycetes</taxon>
        <taxon>Georgefischeriales</taxon>
        <taxon>Tilletiariaceae</taxon>
        <taxon>Tilletiaria</taxon>
    </lineage>
</organism>
<evidence type="ECO:0000313" key="2">
    <source>
        <dbReference type="EMBL" id="KDN45111.1"/>
    </source>
</evidence>
<accession>A0A066VUD2</accession>
<feature type="region of interest" description="Disordered" evidence="1">
    <location>
        <begin position="148"/>
        <end position="170"/>
    </location>
</feature>
<protein>
    <submittedName>
        <fullName evidence="2">Uncharacterized protein</fullName>
    </submittedName>
</protein>
<reference evidence="2 3" key="1">
    <citation type="submission" date="2014-05" db="EMBL/GenBank/DDBJ databases">
        <title>Draft genome sequence of a rare smut relative, Tilletiaria anomala UBC 951.</title>
        <authorList>
            <consortium name="DOE Joint Genome Institute"/>
            <person name="Toome M."/>
            <person name="Kuo A."/>
            <person name="Henrissat B."/>
            <person name="Lipzen A."/>
            <person name="Tritt A."/>
            <person name="Yoshinaga Y."/>
            <person name="Zane M."/>
            <person name="Barry K."/>
            <person name="Grigoriev I.V."/>
            <person name="Spatafora J.W."/>
            <person name="Aimea M.C."/>
        </authorList>
    </citation>
    <scope>NUCLEOTIDE SEQUENCE [LARGE SCALE GENOMIC DNA]</scope>
    <source>
        <strain evidence="2 3">UBC 951</strain>
    </source>
</reference>
<dbReference type="RefSeq" id="XP_013243073.1">
    <property type="nucleotide sequence ID" value="XM_013387619.1"/>
</dbReference>
<proteinExistence type="predicted"/>
<feature type="compositionally biased region" description="Low complexity" evidence="1">
    <location>
        <begin position="47"/>
        <end position="63"/>
    </location>
</feature>
<feature type="compositionally biased region" description="Acidic residues" evidence="1">
    <location>
        <begin position="1"/>
        <end position="22"/>
    </location>
</feature>
<feature type="compositionally biased region" description="Low complexity" evidence="1">
    <location>
        <begin position="574"/>
        <end position="587"/>
    </location>
</feature>
<feature type="region of interest" description="Disordered" evidence="1">
    <location>
        <begin position="244"/>
        <end position="271"/>
    </location>
</feature>
<keyword evidence="3" id="KW-1185">Reference proteome</keyword>
<feature type="region of interest" description="Disordered" evidence="1">
    <location>
        <begin position="1"/>
        <end position="70"/>
    </location>
</feature>
<feature type="region of interest" description="Disordered" evidence="1">
    <location>
        <begin position="320"/>
        <end position="351"/>
    </location>
</feature>
<feature type="region of interest" description="Disordered" evidence="1">
    <location>
        <begin position="547"/>
        <end position="592"/>
    </location>
</feature>
<feature type="compositionally biased region" description="Low complexity" evidence="1">
    <location>
        <begin position="408"/>
        <end position="435"/>
    </location>
</feature>
<dbReference type="GeneID" id="25261430"/>
<name>A0A066VUD2_TILAU</name>
<evidence type="ECO:0000256" key="1">
    <source>
        <dbReference type="SAM" id="MobiDB-lite"/>
    </source>
</evidence>
<dbReference type="InParanoid" id="A0A066VUD2"/>
<dbReference type="Proteomes" id="UP000027361">
    <property type="component" value="Unassembled WGS sequence"/>
</dbReference>